<gene>
    <name evidence="2" type="ordered locus">BLASA_1888</name>
</gene>
<dbReference type="EMBL" id="FO117623">
    <property type="protein sequence ID" value="CCG02804.1"/>
    <property type="molecule type" value="Genomic_DNA"/>
</dbReference>
<dbReference type="HOGENOM" id="CLU_2680350_0_0_11"/>
<name>H6RQ35_BLASD</name>
<evidence type="ECO:0000313" key="3">
    <source>
        <dbReference type="Proteomes" id="UP000007517"/>
    </source>
</evidence>
<dbReference type="AlphaFoldDB" id="H6RQ35"/>
<feature type="region of interest" description="Disordered" evidence="1">
    <location>
        <begin position="1"/>
        <end position="47"/>
    </location>
</feature>
<organism evidence="2 3">
    <name type="scientific">Blastococcus saxobsidens (strain DD2)</name>
    <dbReference type="NCBI Taxonomy" id="1146883"/>
    <lineage>
        <taxon>Bacteria</taxon>
        <taxon>Bacillati</taxon>
        <taxon>Actinomycetota</taxon>
        <taxon>Actinomycetes</taxon>
        <taxon>Geodermatophilales</taxon>
        <taxon>Geodermatophilaceae</taxon>
        <taxon>Blastococcus</taxon>
    </lineage>
</organism>
<evidence type="ECO:0000313" key="2">
    <source>
        <dbReference type="EMBL" id="CCG02804.1"/>
    </source>
</evidence>
<dbReference type="KEGG" id="bsd:BLASA_1888"/>
<evidence type="ECO:0000256" key="1">
    <source>
        <dbReference type="SAM" id="MobiDB-lite"/>
    </source>
</evidence>
<proteinExistence type="predicted"/>
<reference evidence="3" key="2">
    <citation type="submission" date="2012-02" db="EMBL/GenBank/DDBJ databases">
        <title>Complete genome sequence of Blastococcus saxobsidens strain DD2.</title>
        <authorList>
            <person name="Genoscope."/>
        </authorList>
    </citation>
    <scope>NUCLEOTIDE SEQUENCE [LARGE SCALE GENOMIC DNA]</scope>
    <source>
        <strain evidence="3">DD2</strain>
    </source>
</reference>
<reference evidence="2 3" key="1">
    <citation type="journal article" date="2012" name="J. Bacteriol.">
        <title>Genome Sequence of Blastococcus saxobsidens DD2, a Stone-Inhabiting Bacterium.</title>
        <authorList>
            <person name="Chouaia B."/>
            <person name="Crotti E."/>
            <person name="Brusetti L."/>
            <person name="Daffonchio D."/>
            <person name="Essoussi I."/>
            <person name="Nouioui I."/>
            <person name="Sbissi I."/>
            <person name="Ghodhbane-Gtari F."/>
            <person name="Gtari M."/>
            <person name="Vacherie B."/>
            <person name="Barbe V."/>
            <person name="Medigue C."/>
            <person name="Gury J."/>
            <person name="Pujic P."/>
            <person name="Normand P."/>
        </authorList>
    </citation>
    <scope>NUCLEOTIDE SEQUENCE [LARGE SCALE GENOMIC DNA]</scope>
    <source>
        <strain evidence="2 3">DD2</strain>
    </source>
</reference>
<dbReference type="Proteomes" id="UP000007517">
    <property type="component" value="Chromosome"/>
</dbReference>
<keyword evidence="3" id="KW-1185">Reference proteome</keyword>
<sequence>MDSHDQDMTWTAPAGMSGARTGWRTGVTVSGADDRGGPGTGGADGPSLALAEGAAVTVPDIAGRGEAPGEADVP</sequence>
<protein>
    <submittedName>
        <fullName evidence="2">Uncharacterized protein</fullName>
    </submittedName>
</protein>
<accession>H6RQ35</accession>